<dbReference type="Proteomes" id="UP000441354">
    <property type="component" value="Unassembled WGS sequence"/>
</dbReference>
<dbReference type="InterPro" id="IPR027449">
    <property type="entry name" value="KduI_N"/>
</dbReference>
<comment type="catalytic activity">
    <reaction evidence="1 6">
        <text>5-dehydro-4-deoxy-D-glucuronate = 3-deoxy-D-glycero-2,5-hexodiulosonate</text>
        <dbReference type="Rhea" id="RHEA:23896"/>
        <dbReference type="ChEBI" id="CHEBI:17117"/>
        <dbReference type="ChEBI" id="CHEBI:29071"/>
        <dbReference type="EC" id="5.3.1.17"/>
    </reaction>
</comment>
<dbReference type="EMBL" id="WBOT01000004">
    <property type="protein sequence ID" value="KAB2331985.1"/>
    <property type="molecule type" value="Genomic_DNA"/>
</dbReference>
<gene>
    <name evidence="6 7" type="primary">kduI</name>
    <name evidence="7" type="ORF">F7732_15100</name>
</gene>
<dbReference type="PIRSF" id="PIRSF006625">
    <property type="entry name" value="KduI"/>
    <property type="match status" value="1"/>
</dbReference>
<dbReference type="InterPro" id="IPR011051">
    <property type="entry name" value="RmlC_Cupin_sf"/>
</dbReference>
<evidence type="ECO:0000313" key="8">
    <source>
        <dbReference type="Proteomes" id="UP000441354"/>
    </source>
</evidence>
<evidence type="ECO:0000256" key="6">
    <source>
        <dbReference type="HAMAP-Rule" id="MF_00687"/>
    </source>
</evidence>
<feature type="binding site" evidence="6">
    <location>
        <position position="196"/>
    </location>
    <ligand>
        <name>Zn(2+)</name>
        <dbReference type="ChEBI" id="CHEBI:29105"/>
    </ligand>
</feature>
<evidence type="ECO:0000256" key="5">
    <source>
        <dbReference type="ARBA" id="ARBA00023235"/>
    </source>
</evidence>
<evidence type="ECO:0000313" key="7">
    <source>
        <dbReference type="EMBL" id="KAB2331985.1"/>
    </source>
</evidence>
<feature type="binding site" evidence="6">
    <location>
        <position position="243"/>
    </location>
    <ligand>
        <name>Zn(2+)</name>
        <dbReference type="ChEBI" id="CHEBI:29105"/>
    </ligand>
</feature>
<dbReference type="Gene3D" id="2.60.120.10">
    <property type="entry name" value="Jelly Rolls"/>
    <property type="match status" value="1"/>
</dbReference>
<comment type="similarity">
    <text evidence="2 6">Belongs to the KduI family.</text>
</comment>
<dbReference type="InterPro" id="IPR021120">
    <property type="entry name" value="KduI/IolB_isomerase"/>
</dbReference>
<dbReference type="GO" id="GO:0045490">
    <property type="term" value="P:pectin catabolic process"/>
    <property type="evidence" value="ECO:0007669"/>
    <property type="project" value="UniProtKB-UniRule"/>
</dbReference>
<dbReference type="NCBIfam" id="NF002091">
    <property type="entry name" value="PRK00924.1"/>
    <property type="match status" value="1"/>
</dbReference>
<dbReference type="UniPathway" id="UPA00545">
    <property type="reaction ID" value="UER00826"/>
</dbReference>
<keyword evidence="5 6" id="KW-0413">Isomerase</keyword>
<dbReference type="GO" id="GO:0019698">
    <property type="term" value="P:D-galacturonate catabolic process"/>
    <property type="evidence" value="ECO:0007669"/>
    <property type="project" value="TreeGrafter"/>
</dbReference>
<evidence type="ECO:0000256" key="3">
    <source>
        <dbReference type="ARBA" id="ARBA00022723"/>
    </source>
</evidence>
<accession>A0A7V7RKT9</accession>
<keyword evidence="4 6" id="KW-0862">Zinc</keyword>
<dbReference type="InterPro" id="IPR014710">
    <property type="entry name" value="RmlC-like_jellyroll"/>
</dbReference>
<dbReference type="GO" id="GO:0008697">
    <property type="term" value="F:4-deoxy-L-threo-5-hexosulose-uronate ketol-isomerase activity"/>
    <property type="evidence" value="ECO:0007669"/>
    <property type="project" value="UniProtKB-UniRule"/>
</dbReference>
<evidence type="ECO:0000256" key="1">
    <source>
        <dbReference type="ARBA" id="ARBA00000552"/>
    </source>
</evidence>
<comment type="caution">
    <text evidence="7">The sequence shown here is derived from an EMBL/GenBank/DDBJ whole genome shotgun (WGS) entry which is preliminary data.</text>
</comment>
<dbReference type="AlphaFoldDB" id="A0A7V7RKT9"/>
<evidence type="ECO:0000256" key="4">
    <source>
        <dbReference type="ARBA" id="ARBA00022833"/>
    </source>
</evidence>
<dbReference type="InterPro" id="IPR007045">
    <property type="entry name" value="KduI"/>
</dbReference>
<dbReference type="PANTHER" id="PTHR38461">
    <property type="entry name" value="4-DEOXY-L-THREO-5-HEXOSULOSE-URONATE KETOL-ISOMERASE"/>
    <property type="match status" value="1"/>
</dbReference>
<sequence length="276" mass="31682">MKIHYAHHPDDVKNYTTEKLRNEFLMETVFKENEVELAYSHVDRIIYGGAMPVEKALTLDAGKELAAEYFLERREMGVINIGGDGVIVLDGEEYEINNREGIYIGRGTKEVVFKSNEANQPAKFYINSCPAHKTYPTVKVDLEKAIARPLGEDAAMNKRTIHQFIHPDVLDSCQLSMGMTVLEEGSGWNTMPAHTHERRMEVYFYFNMEEDTRVFHLMGQPHETRHIVMSNEQAVLSPSWSIHSGIGTRNYTFIWGMCGENQDFDDMDHVAMKDLR</sequence>
<evidence type="ECO:0000256" key="2">
    <source>
        <dbReference type="ARBA" id="ARBA00008086"/>
    </source>
</evidence>
<dbReference type="Gene3D" id="2.60.120.520">
    <property type="entry name" value="pectin degrading enzyme 5-keto 4- deoxyuronate isomerase, domain 1"/>
    <property type="match status" value="1"/>
</dbReference>
<reference evidence="7 8" key="1">
    <citation type="journal article" date="2014" name="Arch. Microbiol.">
        <title>Bacillus mesophilum sp. nov., strain IITR-54T, a novel 4-chlorobiphenyl dechlorinating bacterium.</title>
        <authorList>
            <person name="Manickam N."/>
            <person name="Singh N.K."/>
            <person name="Bajaj A."/>
            <person name="Kumar R.M."/>
            <person name="Kaur G."/>
            <person name="Kaur N."/>
            <person name="Bala M."/>
            <person name="Kumar A."/>
            <person name="Mayilraj S."/>
        </authorList>
    </citation>
    <scope>NUCLEOTIDE SEQUENCE [LARGE SCALE GENOMIC DNA]</scope>
    <source>
        <strain evidence="7 8">IITR-54</strain>
    </source>
</reference>
<feature type="binding site" evidence="6">
    <location>
        <position position="194"/>
    </location>
    <ligand>
        <name>Zn(2+)</name>
        <dbReference type="ChEBI" id="CHEBI:29105"/>
    </ligand>
</feature>
<dbReference type="OrthoDB" id="9770644at2"/>
<comment type="function">
    <text evidence="6">Catalyzes the isomerization of 5-dehydro-4-deoxy-D-glucuronate to 3-deoxy-D-glycero-2,5-hexodiulosonate.</text>
</comment>
<proteinExistence type="inferred from homology"/>
<keyword evidence="3 6" id="KW-0479">Metal-binding</keyword>
<name>A0A7V7RKT9_9BACI</name>
<comment type="cofactor">
    <cofactor evidence="6">
        <name>Zn(2+)</name>
        <dbReference type="ChEBI" id="CHEBI:29105"/>
    </cofactor>
    <text evidence="6">Binds 1 zinc ion per subunit.</text>
</comment>
<dbReference type="RefSeq" id="WP_151574841.1">
    <property type="nucleotide sequence ID" value="NZ_WBOT01000004.1"/>
</dbReference>
<dbReference type="Pfam" id="PF04962">
    <property type="entry name" value="KduI"/>
    <property type="match status" value="1"/>
</dbReference>
<dbReference type="PANTHER" id="PTHR38461:SF1">
    <property type="entry name" value="4-DEOXY-L-THREO-5-HEXOSULOSE-URONATE KETOL-ISOMERASE"/>
    <property type="match status" value="1"/>
</dbReference>
<keyword evidence="8" id="KW-1185">Reference proteome</keyword>
<feature type="binding site" evidence="6">
    <location>
        <position position="201"/>
    </location>
    <ligand>
        <name>Zn(2+)</name>
        <dbReference type="ChEBI" id="CHEBI:29105"/>
    </ligand>
</feature>
<dbReference type="EC" id="5.3.1.17" evidence="6"/>
<dbReference type="SUPFAM" id="SSF51182">
    <property type="entry name" value="RmlC-like cupins"/>
    <property type="match status" value="1"/>
</dbReference>
<dbReference type="CDD" id="cd20294">
    <property type="entry name" value="cupin_KduI_N"/>
    <property type="match status" value="1"/>
</dbReference>
<comment type="pathway">
    <text evidence="6">Glycan metabolism; pectin degradation; 2-dehydro-3-deoxy-D-gluconate from pectin: step 4/5.</text>
</comment>
<dbReference type="GO" id="GO:0008270">
    <property type="term" value="F:zinc ion binding"/>
    <property type="evidence" value="ECO:0007669"/>
    <property type="project" value="UniProtKB-UniRule"/>
</dbReference>
<dbReference type="HAMAP" id="MF_00687">
    <property type="entry name" value="KduI"/>
    <property type="match status" value="1"/>
</dbReference>
<protein>
    <recommendedName>
        <fullName evidence="6">4-deoxy-L-threo-5-hexosulose-uronate ketol-isomerase</fullName>
        <ecNumber evidence="6">5.3.1.17</ecNumber>
    </recommendedName>
    <alternativeName>
        <fullName evidence="6">5-keto-4-deoxyuronate isomerase</fullName>
    </alternativeName>
    <alternativeName>
        <fullName evidence="6">DKI isomerase</fullName>
    </alternativeName>
</protein>
<dbReference type="GO" id="GO:0042840">
    <property type="term" value="P:D-glucuronate catabolic process"/>
    <property type="evidence" value="ECO:0007669"/>
    <property type="project" value="TreeGrafter"/>
</dbReference>
<dbReference type="CDD" id="cd20491">
    <property type="entry name" value="cupin_KduI_C"/>
    <property type="match status" value="1"/>
</dbReference>
<organism evidence="7 8">
    <name type="scientific">Bacillus mesophilum</name>
    <dbReference type="NCBI Taxonomy" id="1071718"/>
    <lineage>
        <taxon>Bacteria</taxon>
        <taxon>Bacillati</taxon>
        <taxon>Bacillota</taxon>
        <taxon>Bacilli</taxon>
        <taxon>Bacillales</taxon>
        <taxon>Bacillaceae</taxon>
        <taxon>Bacillus</taxon>
    </lineage>
</organism>